<organism evidence="6 7">
    <name type="scientific">Helicobacter ibis</name>
    <dbReference type="NCBI Taxonomy" id="2962633"/>
    <lineage>
        <taxon>Bacteria</taxon>
        <taxon>Pseudomonadati</taxon>
        <taxon>Campylobacterota</taxon>
        <taxon>Epsilonproteobacteria</taxon>
        <taxon>Campylobacterales</taxon>
        <taxon>Helicobacteraceae</taxon>
        <taxon>Helicobacter</taxon>
    </lineage>
</organism>
<keyword evidence="2" id="KW-0813">Transport</keyword>
<dbReference type="Proteomes" id="UP001210261">
    <property type="component" value="Unassembled WGS sequence"/>
</dbReference>
<evidence type="ECO:0000259" key="5">
    <source>
        <dbReference type="Pfam" id="PF01814"/>
    </source>
</evidence>
<keyword evidence="3" id="KW-0479">Metal-binding</keyword>
<comment type="similarity">
    <text evidence="1">Belongs to the hemerythrin family.</text>
</comment>
<dbReference type="CDD" id="cd12107">
    <property type="entry name" value="Hemerythrin"/>
    <property type="match status" value="1"/>
</dbReference>
<gene>
    <name evidence="6" type="ORF">PF021_03165</name>
</gene>
<dbReference type="SUPFAM" id="SSF47188">
    <property type="entry name" value="Hemerythrin-like"/>
    <property type="match status" value="1"/>
</dbReference>
<dbReference type="PROSITE" id="PS00550">
    <property type="entry name" value="HEMERYTHRINS"/>
    <property type="match status" value="1"/>
</dbReference>
<dbReference type="PANTHER" id="PTHR37164:SF1">
    <property type="entry name" value="BACTERIOHEMERYTHRIN"/>
    <property type="match status" value="1"/>
</dbReference>
<evidence type="ECO:0000256" key="3">
    <source>
        <dbReference type="ARBA" id="ARBA00022723"/>
    </source>
</evidence>
<dbReference type="Pfam" id="PF01814">
    <property type="entry name" value="Hemerythrin"/>
    <property type="match status" value="1"/>
</dbReference>
<dbReference type="NCBIfam" id="NF033749">
    <property type="entry name" value="bact_hemeryth"/>
    <property type="match status" value="1"/>
</dbReference>
<dbReference type="InterPro" id="IPR050669">
    <property type="entry name" value="Hemerythrin"/>
</dbReference>
<keyword evidence="2" id="KW-0561">Oxygen transport</keyword>
<dbReference type="PANTHER" id="PTHR37164">
    <property type="entry name" value="BACTERIOHEMERYTHRIN"/>
    <property type="match status" value="1"/>
</dbReference>
<name>A0ABT4VD86_9HELI</name>
<keyword evidence="4" id="KW-0408">Iron</keyword>
<evidence type="ECO:0000313" key="7">
    <source>
        <dbReference type="Proteomes" id="UP001210261"/>
    </source>
</evidence>
<dbReference type="EMBL" id="JAQHXR010000001">
    <property type="protein sequence ID" value="MDA3968671.1"/>
    <property type="molecule type" value="Genomic_DNA"/>
</dbReference>
<sequence>MLPVWSKDISVHNDRIDEQHKKLFEIAGRAYALTNKQTSKEEIIEILRELLQYTQEHFKDEEQYMASIYYPYLEQHKAKHREIIRDMTVSVTNIRNVNDLKTQLGVIAKKWLLEHILKEDMQIEKFRRNTCQLPAREIEDDFVEEKEKYGCECPNKVHLVPLDVHKRIQEGAVFSCKVCSKQIRKI</sequence>
<dbReference type="NCBIfam" id="TIGR02481">
    <property type="entry name" value="hemeryth_dom"/>
    <property type="match status" value="1"/>
</dbReference>
<comment type="caution">
    <text evidence="6">The sequence shown here is derived from an EMBL/GenBank/DDBJ whole genome shotgun (WGS) entry which is preliminary data.</text>
</comment>
<dbReference type="RefSeq" id="WP_271020947.1">
    <property type="nucleotide sequence ID" value="NZ_JAQHXR010000001.1"/>
</dbReference>
<dbReference type="InterPro" id="IPR016131">
    <property type="entry name" value="Haemerythrin_Fe_BS"/>
</dbReference>
<evidence type="ECO:0000256" key="2">
    <source>
        <dbReference type="ARBA" id="ARBA00022621"/>
    </source>
</evidence>
<dbReference type="Gene3D" id="1.20.120.50">
    <property type="entry name" value="Hemerythrin-like"/>
    <property type="match status" value="1"/>
</dbReference>
<protein>
    <submittedName>
        <fullName evidence="6">Hemerythrin family protein</fullName>
    </submittedName>
</protein>
<dbReference type="InterPro" id="IPR012827">
    <property type="entry name" value="Hemerythrin_metal-bd"/>
</dbReference>
<keyword evidence="7" id="KW-1185">Reference proteome</keyword>
<evidence type="ECO:0000256" key="1">
    <source>
        <dbReference type="ARBA" id="ARBA00010587"/>
    </source>
</evidence>
<reference evidence="6 7" key="1">
    <citation type="submission" date="2023-01" db="EMBL/GenBank/DDBJ databases">
        <title>Description of Helicobacter ibis sp. nov. isolated from faecal droppings of black-faced ibis (Theristicus melanopis).</title>
        <authorList>
            <person name="Lopez-Cantillo M."/>
            <person name="Vidal-Veuthey B."/>
            <person name="Mella A."/>
            <person name="De La Haba R."/>
            <person name="Collado L."/>
        </authorList>
    </citation>
    <scope>NUCLEOTIDE SEQUENCE [LARGE SCALE GENOMIC DNA]</scope>
    <source>
        <strain evidence="6 7">A82</strain>
    </source>
</reference>
<dbReference type="InterPro" id="IPR012312">
    <property type="entry name" value="Hemerythrin-like"/>
</dbReference>
<proteinExistence type="inferred from homology"/>
<evidence type="ECO:0000256" key="4">
    <source>
        <dbReference type="ARBA" id="ARBA00023004"/>
    </source>
</evidence>
<evidence type="ECO:0000313" key="6">
    <source>
        <dbReference type="EMBL" id="MDA3968671.1"/>
    </source>
</evidence>
<dbReference type="InterPro" id="IPR035938">
    <property type="entry name" value="Hemerythrin-like_sf"/>
</dbReference>
<feature type="domain" description="Hemerythrin-like" evidence="5">
    <location>
        <begin position="14"/>
        <end position="123"/>
    </location>
</feature>
<accession>A0ABT4VD86</accession>